<dbReference type="SUPFAM" id="SSF69618">
    <property type="entry name" value="HemD-like"/>
    <property type="match status" value="1"/>
</dbReference>
<evidence type="ECO:0000256" key="2">
    <source>
        <dbReference type="ARBA" id="ARBA00009935"/>
    </source>
</evidence>
<dbReference type="InterPro" id="IPR000257">
    <property type="entry name" value="Uroporphyrinogen_deCOase"/>
</dbReference>
<comment type="similarity">
    <text evidence="2 7 8">Belongs to the uroporphyrinogen decarboxylase family.</text>
</comment>
<evidence type="ECO:0000256" key="8">
    <source>
        <dbReference type="RuleBase" id="RU004169"/>
    </source>
</evidence>
<dbReference type="InterPro" id="IPR036108">
    <property type="entry name" value="4pyrrol_syn_uPrphyn_synt_sf"/>
</dbReference>
<dbReference type="EC" id="4.1.1.37" evidence="3 7"/>
<comment type="caution">
    <text evidence="7">Lacks conserved residue(s) required for the propagation of feature annotation.</text>
</comment>
<dbReference type="CDD" id="cd00717">
    <property type="entry name" value="URO-D"/>
    <property type="match status" value="1"/>
</dbReference>
<dbReference type="PANTHER" id="PTHR21091:SF169">
    <property type="entry name" value="UROPORPHYRINOGEN DECARBOXYLASE"/>
    <property type="match status" value="1"/>
</dbReference>
<evidence type="ECO:0000256" key="4">
    <source>
        <dbReference type="ARBA" id="ARBA00022793"/>
    </source>
</evidence>
<protein>
    <recommendedName>
        <fullName evidence="3 7">Uroporphyrinogen decarboxylase</fullName>
        <shortName evidence="7">UPD</shortName>
        <shortName evidence="7">URO-D</shortName>
        <ecNumber evidence="3 7">4.1.1.37</ecNumber>
    </recommendedName>
</protein>
<feature type="binding site" evidence="7">
    <location>
        <position position="454"/>
    </location>
    <ligand>
        <name>substrate</name>
    </ligand>
</feature>
<dbReference type="UniPathway" id="UPA00251">
    <property type="reaction ID" value="UER00321"/>
</dbReference>
<comment type="pathway">
    <text evidence="1 7">Porphyrin-containing compound metabolism; protoporphyrin-IX biosynthesis; coproporphyrinogen-III from 5-aminolevulinate: step 4/4.</text>
</comment>
<dbReference type="Pfam" id="PF01208">
    <property type="entry name" value="URO-D"/>
    <property type="match status" value="1"/>
</dbReference>
<keyword evidence="4 7" id="KW-0210">Decarboxylase</keyword>
<evidence type="ECO:0000256" key="5">
    <source>
        <dbReference type="ARBA" id="ARBA00023239"/>
    </source>
</evidence>
<keyword evidence="5 7" id="KW-0456">Lyase</keyword>
<accession>A0A5C6C286</accession>
<evidence type="ECO:0000256" key="1">
    <source>
        <dbReference type="ARBA" id="ARBA00004804"/>
    </source>
</evidence>
<organism evidence="11 12">
    <name type="scientific">Allorhodopirellula heiligendammensis</name>
    <dbReference type="NCBI Taxonomy" id="2714739"/>
    <lineage>
        <taxon>Bacteria</taxon>
        <taxon>Pseudomonadati</taxon>
        <taxon>Planctomycetota</taxon>
        <taxon>Planctomycetia</taxon>
        <taxon>Pirellulales</taxon>
        <taxon>Pirellulaceae</taxon>
        <taxon>Allorhodopirellula</taxon>
    </lineage>
</organism>
<dbReference type="GO" id="GO:0004852">
    <property type="term" value="F:uroporphyrinogen-III synthase activity"/>
    <property type="evidence" value="ECO:0007669"/>
    <property type="project" value="InterPro"/>
</dbReference>
<gene>
    <name evidence="7 11" type="primary">hemE</name>
    <name evidence="11" type="ORF">Poly21_41580</name>
</gene>
<feature type="domain" description="Uroporphyrinogen decarboxylase (URO-D)" evidence="9">
    <location>
        <begin position="323"/>
        <end position="332"/>
    </location>
</feature>
<comment type="function">
    <text evidence="7">Catalyzes the decarboxylation of four acetate groups of uroporphyrinogen-III to yield coproporphyrinogen-III.</text>
</comment>
<dbReference type="GO" id="GO:0004853">
    <property type="term" value="F:uroporphyrinogen decarboxylase activity"/>
    <property type="evidence" value="ECO:0007669"/>
    <property type="project" value="UniProtKB-UniRule"/>
</dbReference>
<dbReference type="PROSITE" id="PS00906">
    <property type="entry name" value="UROD_1"/>
    <property type="match status" value="1"/>
</dbReference>
<dbReference type="OrthoDB" id="9806656at2"/>
<dbReference type="InterPro" id="IPR006361">
    <property type="entry name" value="Uroporphyrinogen_deCO2ase_HemE"/>
</dbReference>
<dbReference type="AlphaFoldDB" id="A0A5C6C286"/>
<evidence type="ECO:0000256" key="3">
    <source>
        <dbReference type="ARBA" id="ARBA00012288"/>
    </source>
</evidence>
<dbReference type="Pfam" id="PF02602">
    <property type="entry name" value="HEM4"/>
    <property type="match status" value="1"/>
</dbReference>
<dbReference type="PANTHER" id="PTHR21091">
    <property type="entry name" value="METHYLTETRAHYDROFOLATE:HOMOCYSTEINE METHYLTRANSFERASE RELATED"/>
    <property type="match status" value="1"/>
</dbReference>
<dbReference type="CDD" id="cd06578">
    <property type="entry name" value="HemD"/>
    <property type="match status" value="1"/>
</dbReference>
<dbReference type="NCBIfam" id="TIGR01464">
    <property type="entry name" value="hemE"/>
    <property type="match status" value="1"/>
</dbReference>
<feature type="binding site" evidence="7">
    <location>
        <position position="509"/>
    </location>
    <ligand>
        <name>substrate</name>
    </ligand>
</feature>
<feature type="binding site" evidence="7">
    <location>
        <position position="377"/>
    </location>
    <ligand>
        <name>substrate</name>
    </ligand>
</feature>
<dbReference type="Proteomes" id="UP000319908">
    <property type="component" value="Unassembled WGS sequence"/>
</dbReference>
<comment type="catalytic activity">
    <reaction evidence="7">
        <text>uroporphyrinogen III + 4 H(+) = coproporphyrinogen III + 4 CO2</text>
        <dbReference type="Rhea" id="RHEA:19865"/>
        <dbReference type="ChEBI" id="CHEBI:15378"/>
        <dbReference type="ChEBI" id="CHEBI:16526"/>
        <dbReference type="ChEBI" id="CHEBI:57308"/>
        <dbReference type="ChEBI" id="CHEBI:57309"/>
        <dbReference type="EC" id="4.1.1.37"/>
    </reaction>
</comment>
<dbReference type="PROSITE" id="PS00907">
    <property type="entry name" value="UROD_2"/>
    <property type="match status" value="1"/>
</dbReference>
<name>A0A5C6C286_9BACT</name>
<sequence>MPFSGLRIASLESRRAADMARLITKFGGDASVSPSMREVPIEPNRAAIDFAYRVITGEIPIMIFMTGGGFRYLLKSIEKHVQPQRFLDALSDITTICRGPKPTAAMREVGVTPTFRVPEPNTWRDLLKMIDEGIPIANQVVGVQEYGVTNTSLIAGLETRGAIPETVRVYGWEYPEDTKPLEANVRAIAAGERDMLLLTSAHQVVNMLRMADSLSLTDALRQGLEQTVVASIGPTTSDMLRESDIHVDMEPSHPKMGHLVSEAARDSAMLVEKRRVLSTGDPRLRVSVTDAEDQEPLTAIDDHPSQSSLFMKACRGEPTPRTPVWLMRQAGRYMQEYRSVRSQQSFLELCANPTLCSEVMCTAVDRLGVDAAIIFSDLLPILVPMGFDLEFVKGDGPVIHNPVRTAADIDRVKGLDNPQDLGFVYETVRQTRKDLPAGIPLIGFAGAPFTLASYAIEGGGSKQYAATKQLMRADDGGWSALMDRLTEAIIVYLNEQIAAGAQCVQLFDSWAGCLSAADYSRFVLPWMRQIIAGVTPGVPLINFATGNPELLPLLRGDRRTVVGVDWRIDMATAWKRIGHDISVQGNMDPTVLLTDPATIRAAAKELLDQVGGRPGHIFNLGHGVMQMTPVENAIELVKAVQELSVRDDSAEESDA</sequence>
<dbReference type="Gene3D" id="3.20.20.210">
    <property type="match status" value="1"/>
</dbReference>
<dbReference type="SUPFAM" id="SSF51726">
    <property type="entry name" value="UROD/MetE-like"/>
    <property type="match status" value="1"/>
</dbReference>
<keyword evidence="12" id="KW-1185">Reference proteome</keyword>
<evidence type="ECO:0000256" key="6">
    <source>
        <dbReference type="ARBA" id="ARBA00023244"/>
    </source>
</evidence>
<dbReference type="InterPro" id="IPR003754">
    <property type="entry name" value="4pyrrol_synth_uPrphyn_synth"/>
</dbReference>
<reference evidence="11 12" key="1">
    <citation type="journal article" date="2020" name="Antonie Van Leeuwenhoek">
        <title>Rhodopirellula heiligendammensis sp. nov., Rhodopirellula pilleata sp. nov., and Rhodopirellula solitaria sp. nov. isolated from natural or artificial marine surfaces in Northern Germany and California, USA, and emended description of the genus Rhodopirellula.</title>
        <authorList>
            <person name="Kallscheuer N."/>
            <person name="Wiegand S."/>
            <person name="Jogler M."/>
            <person name="Boedeker C."/>
            <person name="Peeters S.H."/>
            <person name="Rast P."/>
            <person name="Heuer A."/>
            <person name="Jetten M.S.M."/>
            <person name="Rohde M."/>
            <person name="Jogler C."/>
        </authorList>
    </citation>
    <scope>NUCLEOTIDE SEQUENCE [LARGE SCALE GENOMIC DNA]</scope>
    <source>
        <strain evidence="11 12">Poly21</strain>
    </source>
</reference>
<keyword evidence="7" id="KW-0963">Cytoplasm</keyword>
<evidence type="ECO:0000313" key="11">
    <source>
        <dbReference type="EMBL" id="TWU16949.1"/>
    </source>
</evidence>
<feature type="domain" description="Uroporphyrinogen decarboxylase (URO-D)" evidence="10">
    <location>
        <begin position="442"/>
        <end position="458"/>
    </location>
</feature>
<evidence type="ECO:0000256" key="7">
    <source>
        <dbReference type="HAMAP-Rule" id="MF_00218"/>
    </source>
</evidence>
<dbReference type="InterPro" id="IPR038071">
    <property type="entry name" value="UROD/MetE-like_sf"/>
</dbReference>
<evidence type="ECO:0000259" key="10">
    <source>
        <dbReference type="PROSITE" id="PS00907"/>
    </source>
</evidence>
<keyword evidence="6 7" id="KW-0627">Porphyrin biosynthesis</keyword>
<dbReference type="EMBL" id="SJPU01000002">
    <property type="protein sequence ID" value="TWU16949.1"/>
    <property type="molecule type" value="Genomic_DNA"/>
</dbReference>
<dbReference type="GO" id="GO:0005829">
    <property type="term" value="C:cytosol"/>
    <property type="evidence" value="ECO:0007669"/>
    <property type="project" value="TreeGrafter"/>
</dbReference>
<comment type="caution">
    <text evidence="11">The sequence shown here is derived from an EMBL/GenBank/DDBJ whole genome shotgun (WGS) entry which is preliminary data.</text>
</comment>
<feature type="binding site" evidence="7">
    <location>
        <begin position="328"/>
        <end position="332"/>
    </location>
    <ligand>
        <name>substrate</name>
    </ligand>
</feature>
<evidence type="ECO:0000259" key="9">
    <source>
        <dbReference type="PROSITE" id="PS00906"/>
    </source>
</evidence>
<comment type="subunit">
    <text evidence="7">Homodimer.</text>
</comment>
<proteinExistence type="inferred from homology"/>
<feature type="site" description="Transition state stabilizer" evidence="7">
    <location>
        <position position="377"/>
    </location>
</feature>
<dbReference type="GO" id="GO:0006782">
    <property type="term" value="P:protoporphyrinogen IX biosynthetic process"/>
    <property type="evidence" value="ECO:0007669"/>
    <property type="project" value="UniProtKB-UniRule"/>
</dbReference>
<dbReference type="HAMAP" id="MF_00218">
    <property type="entry name" value="URO_D"/>
    <property type="match status" value="1"/>
</dbReference>
<feature type="binding site" evidence="7">
    <location>
        <position position="622"/>
    </location>
    <ligand>
        <name>substrate</name>
    </ligand>
</feature>
<dbReference type="RefSeq" id="WP_146408475.1">
    <property type="nucleotide sequence ID" value="NZ_SJPU01000002.1"/>
</dbReference>
<comment type="subcellular location">
    <subcellularLocation>
        <location evidence="7">Cytoplasm</location>
    </subcellularLocation>
</comment>
<evidence type="ECO:0000313" key="12">
    <source>
        <dbReference type="Proteomes" id="UP000319908"/>
    </source>
</evidence>
<dbReference type="Gene3D" id="3.40.50.10090">
    <property type="match status" value="2"/>
</dbReference>